<dbReference type="NCBIfam" id="TIGR00711">
    <property type="entry name" value="efflux_EmrB"/>
    <property type="match status" value="1"/>
</dbReference>
<evidence type="ECO:0000313" key="10">
    <source>
        <dbReference type="Proteomes" id="UP000192486"/>
    </source>
</evidence>
<evidence type="ECO:0000256" key="4">
    <source>
        <dbReference type="ARBA" id="ARBA00022692"/>
    </source>
</evidence>
<dbReference type="SUPFAM" id="SSF103473">
    <property type="entry name" value="MFS general substrate transporter"/>
    <property type="match status" value="1"/>
</dbReference>
<dbReference type="InterPro" id="IPR011701">
    <property type="entry name" value="MFS"/>
</dbReference>
<evidence type="ECO:0000256" key="3">
    <source>
        <dbReference type="ARBA" id="ARBA00022475"/>
    </source>
</evidence>
<feature type="transmembrane region" description="Helical" evidence="7">
    <location>
        <begin position="48"/>
        <end position="65"/>
    </location>
</feature>
<dbReference type="PROSITE" id="PS50850">
    <property type="entry name" value="MFS"/>
    <property type="match status" value="1"/>
</dbReference>
<dbReference type="PANTHER" id="PTHR42718">
    <property type="entry name" value="MAJOR FACILITATOR SUPERFAMILY MULTIDRUG TRANSPORTER MFSC"/>
    <property type="match status" value="1"/>
</dbReference>
<feature type="transmembrane region" description="Helical" evidence="7">
    <location>
        <begin position="400"/>
        <end position="417"/>
    </location>
</feature>
<evidence type="ECO:0000256" key="5">
    <source>
        <dbReference type="ARBA" id="ARBA00022989"/>
    </source>
</evidence>
<keyword evidence="6 7" id="KW-0472">Membrane</keyword>
<feature type="transmembrane region" description="Helical" evidence="7">
    <location>
        <begin position="105"/>
        <end position="127"/>
    </location>
</feature>
<evidence type="ECO:0000313" key="9">
    <source>
        <dbReference type="EMBL" id="ARF13170.1"/>
    </source>
</evidence>
<dbReference type="Gene3D" id="1.20.1720.10">
    <property type="entry name" value="Multidrug resistance protein D"/>
    <property type="match status" value="1"/>
</dbReference>
<evidence type="ECO:0000256" key="1">
    <source>
        <dbReference type="ARBA" id="ARBA00004651"/>
    </source>
</evidence>
<feature type="domain" description="Major facilitator superfamily (MFS) profile" evidence="8">
    <location>
        <begin position="11"/>
        <end position="455"/>
    </location>
</feature>
<feature type="transmembrane region" description="Helical" evidence="7">
    <location>
        <begin position="196"/>
        <end position="216"/>
    </location>
</feature>
<dbReference type="InterPro" id="IPR036259">
    <property type="entry name" value="MFS_trans_sf"/>
</dbReference>
<keyword evidence="5 7" id="KW-1133">Transmembrane helix</keyword>
<keyword evidence="3" id="KW-1003">Cell membrane</keyword>
<evidence type="ECO:0000256" key="2">
    <source>
        <dbReference type="ARBA" id="ARBA00022448"/>
    </source>
</evidence>
<feature type="transmembrane region" description="Helical" evidence="7">
    <location>
        <begin position="12"/>
        <end position="36"/>
    </location>
</feature>
<feature type="transmembrane region" description="Helical" evidence="7">
    <location>
        <begin position="297"/>
        <end position="318"/>
    </location>
</feature>
<name>A0ABM6JSS4_SPOUR</name>
<evidence type="ECO:0000256" key="7">
    <source>
        <dbReference type="SAM" id="Phobius"/>
    </source>
</evidence>
<dbReference type="CDD" id="cd17503">
    <property type="entry name" value="MFS_LmrB_MDR_like"/>
    <property type="match status" value="1"/>
</dbReference>
<dbReference type="InterPro" id="IPR020846">
    <property type="entry name" value="MFS_dom"/>
</dbReference>
<feature type="transmembrane region" description="Helical" evidence="7">
    <location>
        <begin position="429"/>
        <end position="448"/>
    </location>
</feature>
<evidence type="ECO:0000259" key="8">
    <source>
        <dbReference type="PROSITE" id="PS50850"/>
    </source>
</evidence>
<dbReference type="Proteomes" id="UP000192486">
    <property type="component" value="Chromosome"/>
</dbReference>
<dbReference type="Gene3D" id="1.20.1250.20">
    <property type="entry name" value="MFS general substrate transporter like domains"/>
    <property type="match status" value="1"/>
</dbReference>
<reference evidence="9 10" key="1">
    <citation type="submission" date="2016-04" db="EMBL/GenBank/DDBJ databases">
        <title>Comparative Genomics and Epigenetics of Sporosarcina ureae.</title>
        <authorList>
            <person name="Oliver A.S."/>
            <person name="Cooper K.K."/>
        </authorList>
    </citation>
    <scope>NUCLEOTIDE SEQUENCE [LARGE SCALE GENOMIC DNA]</scope>
    <source>
        <strain evidence="9 10">S204</strain>
    </source>
</reference>
<gene>
    <name evidence="9" type="ORF">SporoS204_02630</name>
</gene>
<accession>A0ABM6JSS4</accession>
<feature type="transmembrane region" description="Helical" evidence="7">
    <location>
        <begin position="139"/>
        <end position="158"/>
    </location>
</feature>
<feature type="transmembrane region" description="Helical" evidence="7">
    <location>
        <begin position="355"/>
        <end position="379"/>
    </location>
</feature>
<comment type="subcellular location">
    <subcellularLocation>
        <location evidence="1">Cell membrane</location>
        <topology evidence="1">Multi-pass membrane protein</topology>
    </subcellularLocation>
</comment>
<feature type="transmembrane region" description="Helical" evidence="7">
    <location>
        <begin position="266"/>
        <end position="285"/>
    </location>
</feature>
<organism evidence="9 10">
    <name type="scientific">Sporosarcina ureae</name>
    <dbReference type="NCBI Taxonomy" id="1571"/>
    <lineage>
        <taxon>Bacteria</taxon>
        <taxon>Bacillati</taxon>
        <taxon>Bacillota</taxon>
        <taxon>Bacilli</taxon>
        <taxon>Bacillales</taxon>
        <taxon>Caryophanaceae</taxon>
        <taxon>Sporosarcina</taxon>
    </lineage>
</organism>
<sequence length="469" mass="51208">MKKRVSVKFAVCAVYVLAMFMSALDSTIVNVALPAIGGTFHVPPEAMGTINIGYLISLAMFLPAAGWMGDRFGTKRVFLSAISIFTIASVLCGFAHNMFTLNVYRILQGIGAGFITPVGMAILFRTFTHEERPKLSRMLIIPIALAPALGPIIGGFLVDTISWRWIFFINIPIGLLALFIGKLYLQEHVEPTAGAFDYKGFILSLTGFSLSIYALTQGTVKGWTSPEIIVTGCLGLVLMVLLVRLELREDKPMIDVRLFKDPMFRSMSFIGLCSAAGLLGMLYVFPLMYQNALNVSAFHTGLTTFIEALGLMVASQLMPWTLKKMGLRRLLIFSLIGTIIVFMLISLFVASNPWLLRFLMFGIGFFLGQTVGAAQISAFKNIDSPSMGRATMLFNMQNRLGAVLGVAILSGVLGTSNTSAGEPVNLLTYQYALFGASIFLIVACLIAVRINKTTENDPTLHMNLVEKAE</sequence>
<dbReference type="Pfam" id="PF07690">
    <property type="entry name" value="MFS_1"/>
    <property type="match status" value="1"/>
</dbReference>
<dbReference type="EMBL" id="CP015108">
    <property type="protein sequence ID" value="ARF13170.1"/>
    <property type="molecule type" value="Genomic_DNA"/>
</dbReference>
<feature type="transmembrane region" description="Helical" evidence="7">
    <location>
        <begin position="77"/>
        <end position="99"/>
    </location>
</feature>
<keyword evidence="4 7" id="KW-0812">Transmembrane</keyword>
<keyword evidence="2" id="KW-0813">Transport</keyword>
<feature type="transmembrane region" description="Helical" evidence="7">
    <location>
        <begin position="330"/>
        <end position="349"/>
    </location>
</feature>
<proteinExistence type="predicted"/>
<feature type="transmembrane region" description="Helical" evidence="7">
    <location>
        <begin position="228"/>
        <end position="245"/>
    </location>
</feature>
<dbReference type="PRINTS" id="PR01036">
    <property type="entry name" value="TCRTETB"/>
</dbReference>
<dbReference type="PANTHER" id="PTHR42718:SF46">
    <property type="entry name" value="BLR6921 PROTEIN"/>
    <property type="match status" value="1"/>
</dbReference>
<keyword evidence="10" id="KW-1185">Reference proteome</keyword>
<evidence type="ECO:0000256" key="6">
    <source>
        <dbReference type="ARBA" id="ARBA00023136"/>
    </source>
</evidence>
<dbReference type="RefSeq" id="WP_029052978.1">
    <property type="nucleotide sequence ID" value="NZ_CP015108.1"/>
</dbReference>
<dbReference type="InterPro" id="IPR004638">
    <property type="entry name" value="EmrB-like"/>
</dbReference>
<feature type="transmembrane region" description="Helical" evidence="7">
    <location>
        <begin position="164"/>
        <end position="184"/>
    </location>
</feature>
<protein>
    <submittedName>
        <fullName evidence="9">MFS transporter</fullName>
    </submittedName>
</protein>